<dbReference type="EMBL" id="BAAAGF010000001">
    <property type="protein sequence ID" value="GAA0740416.1"/>
    <property type="molecule type" value="Genomic_DNA"/>
</dbReference>
<accession>A0ABN1JIA2</accession>
<organism evidence="2 3">
    <name type="scientific">Gaetbulibacter jejuensis</name>
    <dbReference type="NCBI Taxonomy" id="584607"/>
    <lineage>
        <taxon>Bacteria</taxon>
        <taxon>Pseudomonadati</taxon>
        <taxon>Bacteroidota</taxon>
        <taxon>Flavobacteriia</taxon>
        <taxon>Flavobacteriales</taxon>
        <taxon>Flavobacteriaceae</taxon>
        <taxon>Gaetbulibacter</taxon>
    </lineage>
</organism>
<sequence>MSYPIVVLYHRSPPDLNEREGTQVNWRKDQSPNGIIPYLLEVMTNLSKDSCWISATLEPTEATSTLYTIKDGGFCSSRLYIIPEDYTLFYDIYSKQYLWPILHQYPEYVIELPPNATTSFIKVNKLFAQAACDKTSQGGTVWVHDYNLWLTPHFIKKIRPDIKVSFFFHTTFPQKKYLESLQNKSFFVESLLDCDLIGFHIPRFVNLCADWLQEYLVKQIDKTDISITYTPSDTELLNPFSALTDYEVVSELKTPNSSTKFVAKPLPVKYVNAIESIEGENPIFTCNDLKIYENKDLAWFVQKASQIDYDDDIRIIFSARCDYTKGAVELLKALKKLVSILPEIVPWLHVDFISVPSVVSNPVYNEVAEQIDAICNAINVSAKRKVIHLIDYCLPQKELYQLLQETDICCVPSIYDGLNMLAKEFISVRNSSTGRLILSRYAGASVELNEAILVDPFYTDDLLRGILLAIIDNPKSFCHSIDKMKQKMKSDSDKWSLHFLPFH</sequence>
<comment type="similarity">
    <text evidence="1">Belongs to the glycosyltransferase 20 family.</text>
</comment>
<keyword evidence="3" id="KW-1185">Reference proteome</keyword>
<dbReference type="Gene3D" id="3.40.50.2000">
    <property type="entry name" value="Glycogen Phosphorylase B"/>
    <property type="match status" value="2"/>
</dbReference>
<comment type="caution">
    <text evidence="2">The sequence shown here is derived from an EMBL/GenBank/DDBJ whole genome shotgun (WGS) entry which is preliminary data.</text>
</comment>
<dbReference type="Pfam" id="PF00982">
    <property type="entry name" value="Glyco_transf_20"/>
    <property type="match status" value="2"/>
</dbReference>
<evidence type="ECO:0008006" key="4">
    <source>
        <dbReference type="Google" id="ProtNLM"/>
    </source>
</evidence>
<evidence type="ECO:0000256" key="1">
    <source>
        <dbReference type="ARBA" id="ARBA00008799"/>
    </source>
</evidence>
<gene>
    <name evidence="2" type="ORF">GCM10009431_10530</name>
</gene>
<name>A0ABN1JIA2_9FLAO</name>
<dbReference type="Proteomes" id="UP001500736">
    <property type="component" value="Unassembled WGS sequence"/>
</dbReference>
<dbReference type="RefSeq" id="WP_343796363.1">
    <property type="nucleotide sequence ID" value="NZ_BAAAGF010000001.1"/>
</dbReference>
<proteinExistence type="inferred from homology"/>
<dbReference type="InterPro" id="IPR001830">
    <property type="entry name" value="Glyco_trans_20"/>
</dbReference>
<protein>
    <recommendedName>
        <fullName evidence="4">Glucosylglycerol-phosphate synthase</fullName>
    </recommendedName>
</protein>
<dbReference type="PANTHER" id="PTHR10788:SF106">
    <property type="entry name" value="BCDNA.GH08860"/>
    <property type="match status" value="1"/>
</dbReference>
<reference evidence="2 3" key="1">
    <citation type="journal article" date="2019" name="Int. J. Syst. Evol. Microbiol.">
        <title>The Global Catalogue of Microorganisms (GCM) 10K type strain sequencing project: providing services to taxonomists for standard genome sequencing and annotation.</title>
        <authorList>
            <consortium name="The Broad Institute Genomics Platform"/>
            <consortium name="The Broad Institute Genome Sequencing Center for Infectious Disease"/>
            <person name="Wu L."/>
            <person name="Ma J."/>
        </authorList>
    </citation>
    <scope>NUCLEOTIDE SEQUENCE [LARGE SCALE GENOMIC DNA]</scope>
    <source>
        <strain evidence="2 3">JCM 15976</strain>
    </source>
</reference>
<evidence type="ECO:0000313" key="3">
    <source>
        <dbReference type="Proteomes" id="UP001500736"/>
    </source>
</evidence>
<evidence type="ECO:0000313" key="2">
    <source>
        <dbReference type="EMBL" id="GAA0740416.1"/>
    </source>
</evidence>
<dbReference type="PANTHER" id="PTHR10788">
    <property type="entry name" value="TREHALOSE-6-PHOSPHATE SYNTHASE"/>
    <property type="match status" value="1"/>
</dbReference>
<dbReference type="SUPFAM" id="SSF53756">
    <property type="entry name" value="UDP-Glycosyltransferase/glycogen phosphorylase"/>
    <property type="match status" value="1"/>
</dbReference>